<dbReference type="PANTHER" id="PTHR11266">
    <property type="entry name" value="PEROXISOMAL MEMBRANE PROTEIN 2, PXMP2 MPV17"/>
    <property type="match status" value="1"/>
</dbReference>
<organism evidence="7 8">
    <name type="scientific">Chrysophaeum taylorii</name>
    <dbReference type="NCBI Taxonomy" id="2483200"/>
    <lineage>
        <taxon>Eukaryota</taxon>
        <taxon>Sar</taxon>
        <taxon>Stramenopiles</taxon>
        <taxon>Ochrophyta</taxon>
        <taxon>Pelagophyceae</taxon>
        <taxon>Pelagomonadales</taxon>
        <taxon>Pelagomonadaceae</taxon>
        <taxon>Chrysophaeum</taxon>
    </lineage>
</organism>
<dbReference type="EMBL" id="JAQMWT010000468">
    <property type="protein sequence ID" value="KAJ8600898.1"/>
    <property type="molecule type" value="Genomic_DNA"/>
</dbReference>
<protein>
    <submittedName>
        <fullName evidence="7">Uncharacterized protein</fullName>
    </submittedName>
</protein>
<comment type="caution">
    <text evidence="7">The sequence shown here is derived from an EMBL/GenBank/DDBJ whole genome shotgun (WGS) entry which is preliminary data.</text>
</comment>
<sequence length="184" mass="20156">MLQGVNAWMRAAPLVTACVVAGAKNSVCDAVVQLCEQKQRFDFRRNATFAVFGVGWVGAGQYWLFNRIYPWVLPGLASRRPGSVAAVTLVDNLGHIPFVYLPVFYTVREVAHGNYGEFLSVALGSWRHNFAEDVGLQAAIFVPAQVFNFAVNPPHLRVPFLVGVGVVWVSLLSHFRGDHPSSSG</sequence>
<keyword evidence="4 6" id="KW-1133">Transmembrane helix</keyword>
<reference evidence="7" key="1">
    <citation type="submission" date="2023-01" db="EMBL/GenBank/DDBJ databases">
        <title>Metagenome sequencing of chrysophaentin producing Chrysophaeum taylorii.</title>
        <authorList>
            <person name="Davison J."/>
            <person name="Bewley C."/>
        </authorList>
    </citation>
    <scope>NUCLEOTIDE SEQUENCE</scope>
    <source>
        <strain evidence="7">NIES-1699</strain>
    </source>
</reference>
<evidence type="ECO:0000256" key="3">
    <source>
        <dbReference type="ARBA" id="ARBA00022692"/>
    </source>
</evidence>
<dbReference type="Pfam" id="PF04117">
    <property type="entry name" value="Mpv17_PMP22"/>
    <property type="match status" value="1"/>
</dbReference>
<comment type="caution">
    <text evidence="6">Lacks conserved residue(s) required for the propagation of feature annotation.</text>
</comment>
<dbReference type="PANTHER" id="PTHR11266:SF21">
    <property type="entry name" value="ACT DOMAIN-CONTAINING PROTEIN"/>
    <property type="match status" value="1"/>
</dbReference>
<dbReference type="GO" id="GO:0016020">
    <property type="term" value="C:membrane"/>
    <property type="evidence" value="ECO:0007669"/>
    <property type="project" value="UniProtKB-SubCell"/>
</dbReference>
<keyword evidence="5 6" id="KW-0472">Membrane</keyword>
<name>A0AAD7XIR0_9STRA</name>
<dbReference type="InterPro" id="IPR007248">
    <property type="entry name" value="Mpv17_PMP22"/>
</dbReference>
<keyword evidence="8" id="KW-1185">Reference proteome</keyword>
<evidence type="ECO:0000256" key="2">
    <source>
        <dbReference type="ARBA" id="ARBA00006824"/>
    </source>
</evidence>
<proteinExistence type="inferred from homology"/>
<dbReference type="AlphaFoldDB" id="A0AAD7XIR0"/>
<gene>
    <name evidence="7" type="ORF">CTAYLR_007000</name>
</gene>
<comment type="subcellular location">
    <subcellularLocation>
        <location evidence="1">Membrane</location>
        <topology evidence="1">Multi-pass membrane protein</topology>
    </subcellularLocation>
</comment>
<comment type="similarity">
    <text evidence="2 6">Belongs to the peroxisomal membrane protein PXMP2/4 family.</text>
</comment>
<accession>A0AAD7XIR0</accession>
<dbReference type="Proteomes" id="UP001230188">
    <property type="component" value="Unassembled WGS sequence"/>
</dbReference>
<evidence type="ECO:0000256" key="6">
    <source>
        <dbReference type="RuleBase" id="RU363053"/>
    </source>
</evidence>
<feature type="transmembrane region" description="Helical" evidence="6">
    <location>
        <begin position="47"/>
        <end position="65"/>
    </location>
</feature>
<keyword evidence="3 6" id="KW-0812">Transmembrane</keyword>
<dbReference type="GO" id="GO:0005737">
    <property type="term" value="C:cytoplasm"/>
    <property type="evidence" value="ECO:0007669"/>
    <property type="project" value="TreeGrafter"/>
</dbReference>
<evidence type="ECO:0000313" key="7">
    <source>
        <dbReference type="EMBL" id="KAJ8600898.1"/>
    </source>
</evidence>
<evidence type="ECO:0000313" key="8">
    <source>
        <dbReference type="Proteomes" id="UP001230188"/>
    </source>
</evidence>
<evidence type="ECO:0000256" key="4">
    <source>
        <dbReference type="ARBA" id="ARBA00022989"/>
    </source>
</evidence>
<evidence type="ECO:0000256" key="1">
    <source>
        <dbReference type="ARBA" id="ARBA00004141"/>
    </source>
</evidence>
<evidence type="ECO:0000256" key="5">
    <source>
        <dbReference type="ARBA" id="ARBA00023136"/>
    </source>
</evidence>